<evidence type="ECO:0000256" key="3">
    <source>
        <dbReference type="SAM" id="MobiDB-lite"/>
    </source>
</evidence>
<keyword evidence="2" id="KW-0175">Coiled coil</keyword>
<dbReference type="SUPFAM" id="SSF52540">
    <property type="entry name" value="P-loop containing nucleoside triphosphate hydrolases"/>
    <property type="match status" value="1"/>
</dbReference>
<feature type="repeat" description="WD" evidence="1">
    <location>
        <begin position="1160"/>
        <end position="1201"/>
    </location>
</feature>
<dbReference type="Gene3D" id="2.130.10.10">
    <property type="entry name" value="YVTN repeat-like/Quinoprotein amine dehydrogenase"/>
    <property type="match status" value="3"/>
</dbReference>
<evidence type="ECO:0000259" key="4">
    <source>
        <dbReference type="Pfam" id="PF20703"/>
    </source>
</evidence>
<dbReference type="InterPro" id="IPR001680">
    <property type="entry name" value="WD40_rpt"/>
</dbReference>
<reference evidence="6" key="1">
    <citation type="journal article" date="2019" name="Int. J. Syst. Evol. Microbiol.">
        <title>The Global Catalogue of Microorganisms (GCM) 10K type strain sequencing project: providing services to taxonomists for standard genome sequencing and annotation.</title>
        <authorList>
            <consortium name="The Broad Institute Genomics Platform"/>
            <consortium name="The Broad Institute Genome Sequencing Center for Infectious Disease"/>
            <person name="Wu L."/>
            <person name="Ma J."/>
        </authorList>
    </citation>
    <scope>NUCLEOTIDE SEQUENCE [LARGE SCALE GENOMIC DNA]</scope>
    <source>
        <strain evidence="6">JCM 17804</strain>
    </source>
</reference>
<evidence type="ECO:0000313" key="6">
    <source>
        <dbReference type="Proteomes" id="UP001500975"/>
    </source>
</evidence>
<dbReference type="InterPro" id="IPR027417">
    <property type="entry name" value="P-loop_NTPase"/>
</dbReference>
<accession>A0ABP8I7E6</accession>
<comment type="caution">
    <text evidence="5">The sequence shown here is derived from an EMBL/GenBank/DDBJ whole genome shotgun (WGS) entry which is preliminary data.</text>
</comment>
<dbReference type="PANTHER" id="PTHR19879">
    <property type="entry name" value="TRANSCRIPTION INITIATION FACTOR TFIID"/>
    <property type="match status" value="1"/>
</dbReference>
<dbReference type="RefSeq" id="WP_345540371.1">
    <property type="nucleotide sequence ID" value="NZ_BAABGJ010000076.1"/>
</dbReference>
<gene>
    <name evidence="5" type="ORF">GCM10023165_42020</name>
</gene>
<dbReference type="EMBL" id="BAABGJ010000076">
    <property type="protein sequence ID" value="GAA4352585.1"/>
    <property type="molecule type" value="Genomic_DNA"/>
</dbReference>
<sequence>MNDRLQLPRDPAGERLSPSRPWPGLASFAESDRNFFRGRDRESDELARLVRRERLTVLFGRSGLGKTSLLRAGLFPRLREDLHVPVLIRLAHGASLPLRQQVWGAIEAACSEAAIDATPPLPGATLWEHFHRADAGFWNVRNRAVVPVLVFDQFEELFTHGAADEKIRRSAADFMAELADLVEDRPPEALRHALESDHSLSERVDFRRLGCKVVLSFREDFLAEMEAWRDRMPSLTRNRYRLTPMNGRQALEVVASGGLLAEGEVAERIIGLAWNNQAKAPPPDHYDRMEVDPALLSVICSELNLRRIAQGSERIGADLLAGAEKEILVDFYGRSLSDLDPRVREFVEDELITEAGFRDSHALEDALALPGITRQAIDQLVAGRLLSVDDRFGVRRLELSHDVLTRVVKESRDARQAREAQAAAAAREREALAVQQRNRRQAVWIGSAGVLAIGLLVAAGISIREAVLATQRLDIATQESAAAKREAEQARVDADAASDRSLRMAERAAEANLRAEEETEKSRKAAELASLQEQRAADAAARAARLTRDALATDLIANARTAQSSSSTSPSQPDRALLLGAEASHRHPERLDAQLAQLGRLIANEGLRKLLRIEGGVTASASAPDGRRAALGTDRGEIFEVDLADWRVMRRWKAHEAAVHRLAYGADASRIVSTDEGRTMIAWQPGEGRELGRAALTGLRRGLQRMLVSPRGDFVAMVGHAGEVELWPLPGRGEGASVRRVGTQADGSCLFVDEGEATLFYGASGGVRAVKLPDAGEVPLPQTSQKTLARSPDCRFDAELGSGPDGKSVITLRDARTGAAVGTLGEGGGDRTLVAFERTGRFVAVRGGDTTTVWATGPLREVGRVQHKPGTASALAIDPDGRWLATSLPGGEITVQSVADGALRVKTRLTQGVDEFQFSPDGDAVAGLTRGQERVHPIWQLAPPKVLRLGTAVHKAEEIEFNRTGSVLATVEPGSSTAHFWDPGSARHLRQDADMQRAEFSPDGSRLAIQRSNGDLEVLDMAGDGPAILQLAKPAGISFRRFAISKDNQRLAVTRSDGAIHIHALRPGGRETVLQGVQGVDVDVVVFSPDGKAIAVGGSDGVVRLHRFDARAPEAILSHPHLGGVLQMAFSPDGKRLATGGADKMVRLRDVANGQTVASFGPHEWEVERLVFIEGGDALVSGESKGGRDIWDIRKGRRLARLRATDDSVRSVDISPTGRRVAVLRADNTVLLRSWDHRTMLQDACDMAGRNLECSEWRQFMPDVPYRKTCPALPAPEPMCR</sequence>
<dbReference type="SMART" id="SM00320">
    <property type="entry name" value="WD40"/>
    <property type="match status" value="5"/>
</dbReference>
<dbReference type="PANTHER" id="PTHR19879:SF9">
    <property type="entry name" value="TRANSCRIPTION INITIATION FACTOR TFIID SUBUNIT 5"/>
    <property type="match status" value="1"/>
</dbReference>
<dbReference type="SUPFAM" id="SSF50998">
    <property type="entry name" value="Quinoprotein alcohol dehydrogenase-like"/>
    <property type="match status" value="1"/>
</dbReference>
<evidence type="ECO:0000256" key="2">
    <source>
        <dbReference type="SAM" id="Coils"/>
    </source>
</evidence>
<dbReference type="PROSITE" id="PS50294">
    <property type="entry name" value="WD_REPEATS_REGION"/>
    <property type="match status" value="1"/>
</dbReference>
<dbReference type="InterPro" id="IPR049052">
    <property type="entry name" value="nSTAND1"/>
</dbReference>
<feature type="repeat" description="WD" evidence="1">
    <location>
        <begin position="1118"/>
        <end position="1159"/>
    </location>
</feature>
<feature type="compositionally biased region" description="Basic and acidic residues" evidence="3">
    <location>
        <begin position="1"/>
        <end position="13"/>
    </location>
</feature>
<protein>
    <submittedName>
        <fullName evidence="5">PQQ-binding-like beta-propeller repeat protein</fullName>
    </submittedName>
</protein>
<evidence type="ECO:0000256" key="1">
    <source>
        <dbReference type="PROSITE-ProRule" id="PRU00221"/>
    </source>
</evidence>
<dbReference type="InterPro" id="IPR011047">
    <property type="entry name" value="Quinoprotein_ADH-like_sf"/>
</dbReference>
<keyword evidence="6" id="KW-1185">Reference proteome</keyword>
<keyword evidence="1" id="KW-0853">WD repeat</keyword>
<proteinExistence type="predicted"/>
<feature type="domain" description="Novel STAND NTPase 1" evidence="4">
    <location>
        <begin position="21"/>
        <end position="256"/>
    </location>
</feature>
<name>A0ABP8I7E6_9BURK</name>
<dbReference type="Gene3D" id="3.40.50.300">
    <property type="entry name" value="P-loop containing nucleotide triphosphate hydrolases"/>
    <property type="match status" value="1"/>
</dbReference>
<dbReference type="SUPFAM" id="SSF82171">
    <property type="entry name" value="DPP6 N-terminal domain-like"/>
    <property type="match status" value="1"/>
</dbReference>
<dbReference type="Pfam" id="PF20703">
    <property type="entry name" value="nSTAND1"/>
    <property type="match status" value="1"/>
</dbReference>
<dbReference type="InterPro" id="IPR015943">
    <property type="entry name" value="WD40/YVTN_repeat-like_dom_sf"/>
</dbReference>
<feature type="coiled-coil region" evidence="2">
    <location>
        <begin position="473"/>
        <end position="534"/>
    </location>
</feature>
<dbReference type="Proteomes" id="UP001500975">
    <property type="component" value="Unassembled WGS sequence"/>
</dbReference>
<feature type="region of interest" description="Disordered" evidence="3">
    <location>
        <begin position="1"/>
        <end position="24"/>
    </location>
</feature>
<dbReference type="PROSITE" id="PS50082">
    <property type="entry name" value="WD_REPEATS_2"/>
    <property type="match status" value="2"/>
</dbReference>
<dbReference type="Pfam" id="PF00400">
    <property type="entry name" value="WD40"/>
    <property type="match status" value="2"/>
</dbReference>
<evidence type="ECO:0000313" key="5">
    <source>
        <dbReference type="EMBL" id="GAA4352585.1"/>
    </source>
</evidence>
<organism evidence="5 6">
    <name type="scientific">Variovorax defluvii</name>
    <dbReference type="NCBI Taxonomy" id="913761"/>
    <lineage>
        <taxon>Bacteria</taxon>
        <taxon>Pseudomonadati</taxon>
        <taxon>Pseudomonadota</taxon>
        <taxon>Betaproteobacteria</taxon>
        <taxon>Burkholderiales</taxon>
        <taxon>Comamonadaceae</taxon>
        <taxon>Variovorax</taxon>
    </lineage>
</organism>